<sequence>MVTTDSFTSSCTSLNHRSIVINMGTQVTGISSLNSFISNGSDLGRWLLSFSCQDIHGNNRFQENTKAQSSLSFSEQGLGLLIIDNQVD</sequence>
<dbReference type="AlphaFoldDB" id="A0A8X6KNK1"/>
<dbReference type="Proteomes" id="UP000887116">
    <property type="component" value="Unassembled WGS sequence"/>
</dbReference>
<proteinExistence type="predicted"/>
<gene>
    <name evidence="1" type="ORF">TNCT_494651</name>
</gene>
<evidence type="ECO:0000313" key="1">
    <source>
        <dbReference type="EMBL" id="GFQ79609.1"/>
    </source>
</evidence>
<name>A0A8X6KNK1_TRICU</name>
<protein>
    <submittedName>
        <fullName evidence="1">Uncharacterized protein</fullName>
    </submittedName>
</protein>
<reference evidence="1" key="1">
    <citation type="submission" date="2020-07" db="EMBL/GenBank/DDBJ databases">
        <title>Multicomponent nature underlies the extraordinary mechanical properties of spider dragline silk.</title>
        <authorList>
            <person name="Kono N."/>
            <person name="Nakamura H."/>
            <person name="Mori M."/>
            <person name="Yoshida Y."/>
            <person name="Ohtoshi R."/>
            <person name="Malay A.D."/>
            <person name="Moran D.A.P."/>
            <person name="Tomita M."/>
            <person name="Numata K."/>
            <person name="Arakawa K."/>
        </authorList>
    </citation>
    <scope>NUCLEOTIDE SEQUENCE</scope>
</reference>
<keyword evidence="2" id="KW-1185">Reference proteome</keyword>
<dbReference type="EMBL" id="BMAO01002288">
    <property type="protein sequence ID" value="GFQ79609.1"/>
    <property type="molecule type" value="Genomic_DNA"/>
</dbReference>
<organism evidence="1 2">
    <name type="scientific">Trichonephila clavata</name>
    <name type="common">Joro spider</name>
    <name type="synonym">Nephila clavata</name>
    <dbReference type="NCBI Taxonomy" id="2740835"/>
    <lineage>
        <taxon>Eukaryota</taxon>
        <taxon>Metazoa</taxon>
        <taxon>Ecdysozoa</taxon>
        <taxon>Arthropoda</taxon>
        <taxon>Chelicerata</taxon>
        <taxon>Arachnida</taxon>
        <taxon>Araneae</taxon>
        <taxon>Araneomorphae</taxon>
        <taxon>Entelegynae</taxon>
        <taxon>Araneoidea</taxon>
        <taxon>Nephilidae</taxon>
        <taxon>Trichonephila</taxon>
    </lineage>
</organism>
<comment type="caution">
    <text evidence="1">The sequence shown here is derived from an EMBL/GenBank/DDBJ whole genome shotgun (WGS) entry which is preliminary data.</text>
</comment>
<evidence type="ECO:0000313" key="2">
    <source>
        <dbReference type="Proteomes" id="UP000887116"/>
    </source>
</evidence>
<accession>A0A8X6KNK1</accession>